<keyword evidence="4 9" id="KW-0067">ATP-binding</keyword>
<dbReference type="GO" id="GO:0005524">
    <property type="term" value="F:ATP binding"/>
    <property type="evidence" value="ECO:0007669"/>
    <property type="project" value="UniProtKB-KW"/>
</dbReference>
<dbReference type="EC" id="6.1.1.1" evidence="1 9"/>
<proteinExistence type="inferred from homology"/>
<name>A0A0N5ADD1_9BILA</name>
<dbReference type="FunFam" id="1.10.240.10:FF:000001">
    <property type="entry name" value="Tyrosine--tRNA ligase"/>
    <property type="match status" value="1"/>
</dbReference>
<keyword evidence="5 9" id="KW-0648">Protein biosynthesis</keyword>
<dbReference type="InterPro" id="IPR002307">
    <property type="entry name" value="Tyr-tRNA-ligase"/>
</dbReference>
<reference evidence="11" key="1">
    <citation type="submission" date="2017-02" db="UniProtKB">
        <authorList>
            <consortium name="WormBaseParasite"/>
        </authorList>
    </citation>
    <scope>IDENTIFICATION</scope>
</reference>
<dbReference type="Gene3D" id="3.40.50.620">
    <property type="entry name" value="HUPs"/>
    <property type="match status" value="1"/>
</dbReference>
<evidence type="ECO:0000313" key="11">
    <source>
        <dbReference type="WBParaSite" id="SMUV_0000217601-mRNA-1"/>
    </source>
</evidence>
<dbReference type="WBParaSite" id="SMUV_0000217601-mRNA-1">
    <property type="protein sequence ID" value="SMUV_0000217601-mRNA-1"/>
    <property type="gene ID" value="SMUV_0000217601"/>
</dbReference>
<dbReference type="Pfam" id="PF00579">
    <property type="entry name" value="tRNA-synt_1b"/>
    <property type="match status" value="1"/>
</dbReference>
<evidence type="ECO:0000256" key="8">
    <source>
        <dbReference type="ARBA" id="ARBA00048248"/>
    </source>
</evidence>
<evidence type="ECO:0000256" key="1">
    <source>
        <dbReference type="ARBA" id="ARBA00013160"/>
    </source>
</evidence>
<organism evidence="10 11">
    <name type="scientific">Syphacia muris</name>
    <dbReference type="NCBI Taxonomy" id="451379"/>
    <lineage>
        <taxon>Eukaryota</taxon>
        <taxon>Metazoa</taxon>
        <taxon>Ecdysozoa</taxon>
        <taxon>Nematoda</taxon>
        <taxon>Chromadorea</taxon>
        <taxon>Rhabditida</taxon>
        <taxon>Spirurina</taxon>
        <taxon>Oxyuridomorpha</taxon>
        <taxon>Oxyuroidea</taxon>
        <taxon>Oxyuridae</taxon>
        <taxon>Syphacia</taxon>
    </lineage>
</organism>
<evidence type="ECO:0000256" key="2">
    <source>
        <dbReference type="ARBA" id="ARBA00022598"/>
    </source>
</evidence>
<evidence type="ECO:0000256" key="4">
    <source>
        <dbReference type="ARBA" id="ARBA00022840"/>
    </source>
</evidence>
<dbReference type="PANTHER" id="PTHR11766:SF0">
    <property type="entry name" value="TYROSINE--TRNA LIGASE, MITOCHONDRIAL"/>
    <property type="match status" value="1"/>
</dbReference>
<keyword evidence="3 9" id="KW-0547">Nucleotide-binding</keyword>
<dbReference type="InterPro" id="IPR036986">
    <property type="entry name" value="S4_RNA-bd_sf"/>
</dbReference>
<dbReference type="NCBIfam" id="TIGR00234">
    <property type="entry name" value="tyrS"/>
    <property type="match status" value="1"/>
</dbReference>
<comment type="similarity">
    <text evidence="9">Belongs to the class-I aminoacyl-tRNA synthetase family.</text>
</comment>
<comment type="catalytic activity">
    <reaction evidence="8 9">
        <text>tRNA(Tyr) + L-tyrosine + ATP = L-tyrosyl-tRNA(Tyr) + AMP + diphosphate + H(+)</text>
        <dbReference type="Rhea" id="RHEA:10220"/>
        <dbReference type="Rhea" id="RHEA-COMP:9706"/>
        <dbReference type="Rhea" id="RHEA-COMP:9707"/>
        <dbReference type="ChEBI" id="CHEBI:15378"/>
        <dbReference type="ChEBI" id="CHEBI:30616"/>
        <dbReference type="ChEBI" id="CHEBI:33019"/>
        <dbReference type="ChEBI" id="CHEBI:58315"/>
        <dbReference type="ChEBI" id="CHEBI:78442"/>
        <dbReference type="ChEBI" id="CHEBI:78536"/>
        <dbReference type="ChEBI" id="CHEBI:456215"/>
        <dbReference type="EC" id="6.1.1.1"/>
    </reaction>
</comment>
<protein>
    <recommendedName>
        <fullName evidence="1 9">Tyrosine--tRNA ligase</fullName>
        <ecNumber evidence="1 9">6.1.1.1</ecNumber>
    </recommendedName>
    <alternativeName>
        <fullName evidence="7 9">Tyrosyl-tRNA synthetase</fullName>
    </alternativeName>
</protein>
<keyword evidence="6 9" id="KW-0030">Aminoacyl-tRNA synthetase</keyword>
<dbReference type="AlphaFoldDB" id="A0A0N5ADD1"/>
<dbReference type="STRING" id="451379.A0A0N5ADD1"/>
<keyword evidence="10" id="KW-1185">Reference proteome</keyword>
<evidence type="ECO:0000256" key="9">
    <source>
        <dbReference type="RuleBase" id="RU361234"/>
    </source>
</evidence>
<dbReference type="GO" id="GO:0003723">
    <property type="term" value="F:RNA binding"/>
    <property type="evidence" value="ECO:0007669"/>
    <property type="project" value="InterPro"/>
</dbReference>
<dbReference type="PANTHER" id="PTHR11766">
    <property type="entry name" value="TYROSYL-TRNA SYNTHETASE"/>
    <property type="match status" value="1"/>
</dbReference>
<dbReference type="Gene3D" id="3.10.290.10">
    <property type="entry name" value="RNA-binding S4 domain"/>
    <property type="match status" value="1"/>
</dbReference>
<dbReference type="InterPro" id="IPR002305">
    <property type="entry name" value="aa-tRNA-synth_Ic"/>
</dbReference>
<evidence type="ECO:0000313" key="10">
    <source>
        <dbReference type="Proteomes" id="UP000046393"/>
    </source>
</evidence>
<dbReference type="SUPFAM" id="SSF52374">
    <property type="entry name" value="Nucleotidylyl transferase"/>
    <property type="match status" value="1"/>
</dbReference>
<dbReference type="GO" id="GO:0006437">
    <property type="term" value="P:tyrosyl-tRNA aminoacylation"/>
    <property type="evidence" value="ECO:0007669"/>
    <property type="project" value="InterPro"/>
</dbReference>
<dbReference type="PRINTS" id="PR01040">
    <property type="entry name" value="TRNASYNTHTYR"/>
</dbReference>
<dbReference type="InterPro" id="IPR014729">
    <property type="entry name" value="Rossmann-like_a/b/a_fold"/>
</dbReference>
<dbReference type="GO" id="GO:0005739">
    <property type="term" value="C:mitochondrion"/>
    <property type="evidence" value="ECO:0007669"/>
    <property type="project" value="TreeGrafter"/>
</dbReference>
<evidence type="ECO:0000256" key="3">
    <source>
        <dbReference type="ARBA" id="ARBA00022741"/>
    </source>
</evidence>
<evidence type="ECO:0000256" key="6">
    <source>
        <dbReference type="ARBA" id="ARBA00023146"/>
    </source>
</evidence>
<evidence type="ECO:0000256" key="7">
    <source>
        <dbReference type="ARBA" id="ARBA00033323"/>
    </source>
</evidence>
<sequence length="470" mass="52560">MKILAEKFFVFAKRAVFIQRCFVTTSPLALTQLQNFCVDLRQRQLIANSHPPNIYECDGLKKLSELPNVLYAGFDATADSLHVGNLCIINSLFRAVLCGCKVILLIGKTTALAGDPSGRSSARNISTDDVISANAVKIQKQLETITANFIDRYGKKYSEEIVLVCNNDWYDKMSIGEFLHIGHSFHIGNMLRLSSIKKRMHAEGRIDFSEFSYQNLQAIDWLHLAKTYNCFFQIGGSDQLGNFDVGYNYIRDTIGKSSAALGIVLVTNSSGDKLGKSVTDPSASVWLNSSRTSPYAFFQFWRQQPDKEIKSLISYFSLQPLQEVNAVLSNHEANLGRWIAQEYLANEMTQLVHGKHGLDLAQRCTKALFHGTLEELKNYSLDVLKSLFGRGSTHIVHKAEVKTIGNLADKIKTGRPVGTAVVKSGGFKLNGKRYNDPELLINFDDVFFGGKCITIVTWGKRNHQLIVWVD</sequence>
<keyword evidence="2 9" id="KW-0436">Ligase</keyword>
<dbReference type="InterPro" id="IPR024088">
    <property type="entry name" value="Tyr-tRNA-ligase_bac-type"/>
</dbReference>
<dbReference type="GO" id="GO:0005829">
    <property type="term" value="C:cytosol"/>
    <property type="evidence" value="ECO:0007669"/>
    <property type="project" value="TreeGrafter"/>
</dbReference>
<dbReference type="GO" id="GO:0004831">
    <property type="term" value="F:tyrosine-tRNA ligase activity"/>
    <property type="evidence" value="ECO:0007669"/>
    <property type="project" value="UniProtKB-EC"/>
</dbReference>
<accession>A0A0N5ADD1</accession>
<dbReference type="Gene3D" id="1.10.240.10">
    <property type="entry name" value="Tyrosyl-Transfer RNA Synthetase"/>
    <property type="match status" value="1"/>
</dbReference>
<dbReference type="Proteomes" id="UP000046393">
    <property type="component" value="Unplaced"/>
</dbReference>
<evidence type="ECO:0000256" key="5">
    <source>
        <dbReference type="ARBA" id="ARBA00022917"/>
    </source>
</evidence>